<dbReference type="RefSeq" id="WP_200236375.1">
    <property type="nucleotide sequence ID" value="NZ_NRRV01000019.1"/>
</dbReference>
<dbReference type="InterPro" id="IPR038573">
    <property type="entry name" value="BrnT_sf"/>
</dbReference>
<dbReference type="Pfam" id="PF04365">
    <property type="entry name" value="BrnT_toxin"/>
    <property type="match status" value="1"/>
</dbReference>
<keyword evidence="2" id="KW-1185">Reference proteome</keyword>
<gene>
    <name evidence="1" type="ORF">CKO31_09410</name>
</gene>
<dbReference type="EMBL" id="NRRV01000019">
    <property type="protein sequence ID" value="MBK1630954.1"/>
    <property type="molecule type" value="Genomic_DNA"/>
</dbReference>
<evidence type="ECO:0000313" key="2">
    <source>
        <dbReference type="Proteomes" id="UP000748752"/>
    </source>
</evidence>
<evidence type="ECO:0008006" key="3">
    <source>
        <dbReference type="Google" id="ProtNLM"/>
    </source>
</evidence>
<protein>
    <recommendedName>
        <fullName evidence="3">BrnT family toxin</fullName>
    </recommendedName>
</protein>
<evidence type="ECO:0000313" key="1">
    <source>
        <dbReference type="EMBL" id="MBK1630954.1"/>
    </source>
</evidence>
<organism evidence="1 2">
    <name type="scientific">Thiohalocapsa halophila</name>
    <dbReference type="NCBI Taxonomy" id="69359"/>
    <lineage>
        <taxon>Bacteria</taxon>
        <taxon>Pseudomonadati</taxon>
        <taxon>Pseudomonadota</taxon>
        <taxon>Gammaproteobacteria</taxon>
        <taxon>Chromatiales</taxon>
        <taxon>Chromatiaceae</taxon>
        <taxon>Thiohalocapsa</taxon>
    </lineage>
</organism>
<sequence>MKFEWDERKNQANRRKHGVDFRQAIYAFSDPFALNLPDEEHSALEDRWVLLGAAAPNRLVVVVHTDRSSGRIRIISARKATRREHATYESRLQR</sequence>
<proteinExistence type="predicted"/>
<accession>A0ABS1CHI6</accession>
<name>A0ABS1CHI6_9GAMM</name>
<dbReference type="InterPro" id="IPR007460">
    <property type="entry name" value="BrnT_toxin"/>
</dbReference>
<comment type="caution">
    <text evidence="1">The sequence shown here is derived from an EMBL/GenBank/DDBJ whole genome shotgun (WGS) entry which is preliminary data.</text>
</comment>
<reference evidence="1 2" key="1">
    <citation type="journal article" date="2020" name="Microorganisms">
        <title>Osmotic Adaptation and Compatible Solute Biosynthesis of Phototrophic Bacteria as Revealed from Genome Analyses.</title>
        <authorList>
            <person name="Imhoff J.F."/>
            <person name="Rahn T."/>
            <person name="Kunzel S."/>
            <person name="Keller A."/>
            <person name="Neulinger S.C."/>
        </authorList>
    </citation>
    <scope>NUCLEOTIDE SEQUENCE [LARGE SCALE GENOMIC DNA]</scope>
    <source>
        <strain evidence="1 2">DSM 6210</strain>
    </source>
</reference>
<dbReference type="Gene3D" id="3.10.450.530">
    <property type="entry name" value="Ribonuclease toxin, BrnT, of type II toxin-antitoxin system"/>
    <property type="match status" value="1"/>
</dbReference>
<dbReference type="Proteomes" id="UP000748752">
    <property type="component" value="Unassembled WGS sequence"/>
</dbReference>